<dbReference type="RefSeq" id="XP_003105777.2">
    <property type="nucleotide sequence ID" value="XM_003105729.2"/>
</dbReference>
<dbReference type="FunCoup" id="E3MDJ1">
    <property type="interactions" value="898"/>
</dbReference>
<dbReference type="PANTHER" id="PTHR31379:SF1">
    <property type="entry name" value="F-BOX C PROTEIN-RELATED"/>
    <property type="match status" value="1"/>
</dbReference>
<dbReference type="Proteomes" id="UP000008281">
    <property type="component" value="Unassembled WGS sequence"/>
</dbReference>
<name>E3MDJ1_CAERE</name>
<evidence type="ECO:0000313" key="1">
    <source>
        <dbReference type="EMBL" id="EFO99185.1"/>
    </source>
</evidence>
<dbReference type="InterPro" id="IPR021942">
    <property type="entry name" value="DUF3557"/>
</dbReference>
<keyword evidence="2" id="KW-1185">Reference proteome</keyword>
<dbReference type="GeneID" id="9817721"/>
<dbReference type="OMA" id="QYESSEY"/>
<sequence>MPPGMSSLTLRCILQYIEANKRIHVSFRCPTIKQVEKSIPLCLDNLVFWGNTLTINSVKYSIMTYMKPVEKDQNSKLDEIVGLQKYIAIDFEQNNSGKHSRKNRIREDLEAFEATTRMIRVLLGGRNNINVDSLGFPFNGIDVYHLPMELKFKANKIDFGSTHLNNYLPFIAVTSFPLKELMLQYESSEYFQNPAVQTAQKLLITDFDFLFFTWVDELKNLPNKNVVLNLSVSPSITDISGIIQTWKSSGKDIKMCYTVKNYEDREWTVEVVDTIREEFNGNFVELSMPDVRYNECISLPMSKTSEIVIFGFTIFDPDYTYPIRAINMQVIPVGLTAPID</sequence>
<dbReference type="KEGG" id="crq:GCK72_008109"/>
<dbReference type="eggNOG" id="ENOG502TK6V">
    <property type="taxonomic scope" value="Eukaryota"/>
</dbReference>
<dbReference type="EMBL" id="DS268437">
    <property type="protein sequence ID" value="EFO99185.1"/>
    <property type="molecule type" value="Genomic_DNA"/>
</dbReference>
<dbReference type="AlphaFoldDB" id="E3MDJ1"/>
<dbReference type="CTD" id="9817721"/>
<reference evidence="1" key="1">
    <citation type="submission" date="2007-07" db="EMBL/GenBank/DDBJ databases">
        <title>PCAP assembly of the Caenorhabditis remanei genome.</title>
        <authorList>
            <consortium name="The Caenorhabditis remanei Sequencing Consortium"/>
            <person name="Wilson R.K."/>
        </authorList>
    </citation>
    <scope>NUCLEOTIDE SEQUENCE [LARGE SCALE GENOMIC DNA]</scope>
    <source>
        <strain evidence="1">PB4641</strain>
    </source>
</reference>
<dbReference type="InParanoid" id="E3MDJ1"/>
<dbReference type="HOGENOM" id="CLU_042576_3_3_1"/>
<accession>E3MDJ1</accession>
<evidence type="ECO:0008006" key="3">
    <source>
        <dbReference type="Google" id="ProtNLM"/>
    </source>
</evidence>
<dbReference type="Pfam" id="PF12078">
    <property type="entry name" value="DUF3557"/>
    <property type="match status" value="1"/>
</dbReference>
<proteinExistence type="predicted"/>
<gene>
    <name evidence="1" type="ORF">CRE_17919</name>
</gene>
<organism evidence="2">
    <name type="scientific">Caenorhabditis remanei</name>
    <name type="common">Caenorhabditis vulgaris</name>
    <dbReference type="NCBI Taxonomy" id="31234"/>
    <lineage>
        <taxon>Eukaryota</taxon>
        <taxon>Metazoa</taxon>
        <taxon>Ecdysozoa</taxon>
        <taxon>Nematoda</taxon>
        <taxon>Chromadorea</taxon>
        <taxon>Rhabditida</taxon>
        <taxon>Rhabditina</taxon>
        <taxon>Rhabditomorpha</taxon>
        <taxon>Rhabditoidea</taxon>
        <taxon>Rhabditidae</taxon>
        <taxon>Peloderinae</taxon>
        <taxon>Caenorhabditis</taxon>
    </lineage>
</organism>
<dbReference type="PANTHER" id="PTHR31379">
    <property type="entry name" value="F-BOX C PROTEIN-RELATED-RELATED"/>
    <property type="match status" value="1"/>
</dbReference>
<protein>
    <recommendedName>
        <fullName evidence="3">F-box associated domain-containing protein</fullName>
    </recommendedName>
</protein>
<evidence type="ECO:0000313" key="2">
    <source>
        <dbReference type="Proteomes" id="UP000008281"/>
    </source>
</evidence>